<keyword evidence="5" id="KW-0472">Membrane</keyword>
<dbReference type="InterPro" id="IPR012338">
    <property type="entry name" value="Beta-lactam/transpept-like"/>
</dbReference>
<evidence type="ECO:0000256" key="1">
    <source>
        <dbReference type="ARBA" id="ARBA00004370"/>
    </source>
</evidence>
<evidence type="ECO:0000256" key="3">
    <source>
        <dbReference type="ARBA" id="ARBA00007171"/>
    </source>
</evidence>
<dbReference type="GO" id="GO:0009252">
    <property type="term" value="P:peptidoglycan biosynthetic process"/>
    <property type="evidence" value="ECO:0007669"/>
    <property type="project" value="UniProtKB-UniPathway"/>
</dbReference>
<dbReference type="RefSeq" id="WP_101354146.1">
    <property type="nucleotide sequence ID" value="NZ_PIQO01000006.1"/>
</dbReference>
<evidence type="ECO:0000259" key="8">
    <source>
        <dbReference type="Pfam" id="PF03717"/>
    </source>
</evidence>
<organism evidence="9 10">
    <name type="scientific">Heyndrickxia camelliae</name>
    <dbReference type="NCBI Taxonomy" id="1707093"/>
    <lineage>
        <taxon>Bacteria</taxon>
        <taxon>Bacillati</taxon>
        <taxon>Bacillota</taxon>
        <taxon>Bacilli</taxon>
        <taxon>Bacillales</taxon>
        <taxon>Bacillaceae</taxon>
        <taxon>Heyndrickxia</taxon>
    </lineage>
</organism>
<name>A0A2N3LKP9_9BACI</name>
<dbReference type="PANTHER" id="PTHR30627">
    <property type="entry name" value="PEPTIDOGLYCAN D,D-TRANSPEPTIDASE"/>
    <property type="match status" value="1"/>
</dbReference>
<evidence type="ECO:0000313" key="9">
    <source>
        <dbReference type="EMBL" id="PKR85167.1"/>
    </source>
</evidence>
<evidence type="ECO:0000256" key="5">
    <source>
        <dbReference type="ARBA" id="ARBA00023136"/>
    </source>
</evidence>
<comment type="subcellular location">
    <subcellularLocation>
        <location evidence="1">Membrane</location>
    </subcellularLocation>
</comment>
<dbReference type="UniPathway" id="UPA00219"/>
<comment type="catalytic activity">
    <reaction evidence="6">
        <text>Preferential cleavage: (Ac)2-L-Lys-D-Ala-|-D-Ala. Also transpeptidation of peptidyl-alanyl moieties that are N-acyl substituents of D-alanine.</text>
        <dbReference type="EC" id="3.4.16.4"/>
    </reaction>
</comment>
<dbReference type="OrthoDB" id="2985542at2"/>
<dbReference type="EMBL" id="PIQO01000006">
    <property type="protein sequence ID" value="PKR85167.1"/>
    <property type="molecule type" value="Genomic_DNA"/>
</dbReference>
<accession>A0A2N3LKP9</accession>
<dbReference type="Pfam" id="PF00905">
    <property type="entry name" value="Transpeptidase"/>
    <property type="match status" value="1"/>
</dbReference>
<dbReference type="Pfam" id="PF03717">
    <property type="entry name" value="PBP_dimer"/>
    <property type="match status" value="1"/>
</dbReference>
<dbReference type="InterPro" id="IPR050515">
    <property type="entry name" value="Beta-lactam/transpept"/>
</dbReference>
<reference evidence="9 10" key="1">
    <citation type="submission" date="2017-11" db="EMBL/GenBank/DDBJ databases">
        <title>Bacillus camelliae sp. nov., isolated from pu'er tea.</title>
        <authorList>
            <person name="Niu L."/>
        </authorList>
    </citation>
    <scope>NUCLEOTIDE SEQUENCE [LARGE SCALE GENOMIC DNA]</scope>
    <source>
        <strain evidence="9 10">7578-1</strain>
    </source>
</reference>
<dbReference type="GO" id="GO:0071972">
    <property type="term" value="F:peptidoglycan L,D-transpeptidase activity"/>
    <property type="evidence" value="ECO:0007669"/>
    <property type="project" value="TreeGrafter"/>
</dbReference>
<evidence type="ECO:0000256" key="2">
    <source>
        <dbReference type="ARBA" id="ARBA00004752"/>
    </source>
</evidence>
<dbReference type="InterPro" id="IPR005311">
    <property type="entry name" value="PBP_dimer"/>
</dbReference>
<dbReference type="Proteomes" id="UP000233440">
    <property type="component" value="Unassembled WGS sequence"/>
</dbReference>
<dbReference type="SUPFAM" id="SSF56601">
    <property type="entry name" value="beta-lactamase/transpeptidase-like"/>
    <property type="match status" value="1"/>
</dbReference>
<proteinExistence type="inferred from homology"/>
<protein>
    <recommendedName>
        <fullName evidence="4">serine-type D-Ala-D-Ala carboxypeptidase</fullName>
        <ecNumber evidence="4">3.4.16.4</ecNumber>
    </recommendedName>
</protein>
<feature type="domain" description="Penicillin-binding protein dimerisation" evidence="8">
    <location>
        <begin position="59"/>
        <end position="216"/>
    </location>
</feature>
<dbReference type="InterPro" id="IPR036138">
    <property type="entry name" value="PBP_dimer_sf"/>
</dbReference>
<dbReference type="GO" id="GO:0005886">
    <property type="term" value="C:plasma membrane"/>
    <property type="evidence" value="ECO:0007669"/>
    <property type="project" value="TreeGrafter"/>
</dbReference>
<dbReference type="GO" id="GO:0008658">
    <property type="term" value="F:penicillin binding"/>
    <property type="evidence" value="ECO:0007669"/>
    <property type="project" value="InterPro"/>
</dbReference>
<dbReference type="Gene3D" id="3.40.710.10">
    <property type="entry name" value="DD-peptidase/beta-lactamase superfamily"/>
    <property type="match status" value="1"/>
</dbReference>
<comment type="pathway">
    <text evidence="2">Cell wall biogenesis; peptidoglycan biosynthesis.</text>
</comment>
<keyword evidence="10" id="KW-1185">Reference proteome</keyword>
<comment type="caution">
    <text evidence="9">The sequence shown here is derived from an EMBL/GenBank/DDBJ whole genome shotgun (WGS) entry which is preliminary data.</text>
</comment>
<evidence type="ECO:0000256" key="4">
    <source>
        <dbReference type="ARBA" id="ARBA00012448"/>
    </source>
</evidence>
<dbReference type="GO" id="GO:0071555">
    <property type="term" value="P:cell wall organization"/>
    <property type="evidence" value="ECO:0007669"/>
    <property type="project" value="TreeGrafter"/>
</dbReference>
<evidence type="ECO:0000313" key="10">
    <source>
        <dbReference type="Proteomes" id="UP000233440"/>
    </source>
</evidence>
<feature type="domain" description="Penicillin-binding protein transpeptidase" evidence="7">
    <location>
        <begin position="261"/>
        <end position="572"/>
    </location>
</feature>
<dbReference type="GO" id="GO:0009002">
    <property type="term" value="F:serine-type D-Ala-D-Ala carboxypeptidase activity"/>
    <property type="evidence" value="ECO:0007669"/>
    <property type="project" value="UniProtKB-EC"/>
</dbReference>
<dbReference type="PANTHER" id="PTHR30627:SF24">
    <property type="entry name" value="PENICILLIN-BINDING PROTEIN 4B"/>
    <property type="match status" value="1"/>
</dbReference>
<dbReference type="AlphaFoldDB" id="A0A2N3LKP9"/>
<evidence type="ECO:0000256" key="6">
    <source>
        <dbReference type="ARBA" id="ARBA00034000"/>
    </source>
</evidence>
<dbReference type="SUPFAM" id="SSF56519">
    <property type="entry name" value="Penicillin binding protein dimerisation domain"/>
    <property type="match status" value="1"/>
</dbReference>
<dbReference type="Gene3D" id="3.90.1310.10">
    <property type="entry name" value="Penicillin-binding protein 2a (Domain 2)"/>
    <property type="match status" value="1"/>
</dbReference>
<dbReference type="EC" id="3.4.16.4" evidence="4"/>
<evidence type="ECO:0000259" key="7">
    <source>
        <dbReference type="Pfam" id="PF00905"/>
    </source>
</evidence>
<gene>
    <name evidence="9" type="ORF">CWO92_10445</name>
</gene>
<dbReference type="InterPro" id="IPR001460">
    <property type="entry name" value="PCN-bd_Tpept"/>
</dbReference>
<comment type="similarity">
    <text evidence="3">Belongs to the transpeptidase family.</text>
</comment>
<sequence>MRIKRYYVLAALILLMIIALMARLVQIQLLETESYSKHHINLLKDSVAQRTQEIVIDDGRGQFLDRFGMPLTYSEKNVLILFPFLKNTQWNEDTVANILNIPVNNLQMAIQNAKEPFVFGGKDPYILDEKQMKSINRLKIPGVFAVKKRSPDNNNPAKQLIGIVGEQAETFLKRYPDKKGMQNEKIGITGLQKQFDEFLLPEGESKLVFHVDALGAPLFGVDVKYTGSGNPYYPVNVQTTIDKNIQEKMEKLVDQYHINKGGVVLLDIESNEILASVSRPAMDPNHPFAGGAAVNMMTTEQIPGSVFKTVTAAATIEKLDVQKNELFHCSENMYGKPDKRKLGDLNFEEAFSQSCNRAFGDLAKRLKDNNPNLLEEYANKLGLIGQISWHGDVYHLEDFQQLQVDKGKIFASFESEKDNNLVAQTGIGQQEVRVTPLGVANMMATIARGGQKEMIRVASALKYKDGTTLVPFAEKNLSGENISRVTAIKLQKMLRHVVTSDAGTGKWFQNLPYDVAGKSGTAETGIFKGKEQLHNKWFAGYFPFQQPKYALVVVNLGVPENAGGVNPLFADIVKYLYEEDHK</sequence>